<evidence type="ECO:0000259" key="6">
    <source>
        <dbReference type="Pfam" id="PF01494"/>
    </source>
</evidence>
<evidence type="ECO:0000256" key="4">
    <source>
        <dbReference type="ARBA" id="ARBA00023002"/>
    </source>
</evidence>
<feature type="domain" description="FAD-binding" evidence="6">
    <location>
        <begin position="320"/>
        <end position="400"/>
    </location>
</feature>
<dbReference type="Gene3D" id="3.50.50.60">
    <property type="entry name" value="FAD/NAD(P)-binding domain"/>
    <property type="match status" value="1"/>
</dbReference>
<dbReference type="EMBL" id="LATX01002450">
    <property type="protein sequence ID" value="KTB29091.1"/>
    <property type="molecule type" value="Genomic_DNA"/>
</dbReference>
<keyword evidence="4" id="KW-0560">Oxidoreductase</keyword>
<evidence type="ECO:0000256" key="3">
    <source>
        <dbReference type="ARBA" id="ARBA00022827"/>
    </source>
</evidence>
<keyword evidence="5" id="KW-0503">Monooxygenase</keyword>
<keyword evidence="2" id="KW-0285">Flavoprotein</keyword>
<comment type="caution">
    <text evidence="7">The sequence shown here is derived from an EMBL/GenBank/DDBJ whole genome shotgun (WGS) entry which is preliminary data.</text>
</comment>
<dbReference type="eggNOG" id="KOG2614">
    <property type="taxonomic scope" value="Eukaryota"/>
</dbReference>
<dbReference type="PANTHER" id="PTHR13789:SF309">
    <property type="entry name" value="PUTATIVE (AFU_ORTHOLOGUE AFUA_6G14510)-RELATED"/>
    <property type="match status" value="1"/>
</dbReference>
<dbReference type="PANTHER" id="PTHR13789">
    <property type="entry name" value="MONOOXYGENASE"/>
    <property type="match status" value="1"/>
</dbReference>
<sequence>MKIIIVGSGIGGLTTYHALRKYLPPTSTISIYEAYPNSLSTTTIIGGGIGLAPNGQRALASISPSAVNYIASRGKETPAFTFRNEQGKLLGRLNTGEKARYGFGSVMVPRAVVHDSLLVGVEGCSDMENRVIWGKKVKEVRESADKVEVLFEDGDIDTCDLLIGADGVRSICKNAILGDGYPAEYDGLTGIGGFLPLSSLSDTLRDGLKTDTMTMTFSRSGFFGYGLCSNPGLPPDQQQIMWWSTYAADPPLPRDTPPSQVASQLLERHGNWRSPYDDEQFQVFKELISLGCTQCLATAENPNPKQFLVLPRYMTPYLPHWTSASTQGGHGRVFLLGDAAHAMPPDSGQGVSCAVEDALTISLLLKHYLAQSSVKEAEAIRKTGIAYEEIRKPRVKQILEMAKRNGNQKREISWMGEKMRDWALWIVTSLPTSWIHNKLFGYNIELEVKKYLGEA</sequence>
<proteinExistence type="inferred from homology"/>
<dbReference type="Pfam" id="PF01494">
    <property type="entry name" value="FAD_binding_3"/>
    <property type="match status" value="1"/>
</dbReference>
<organism evidence="7 8">
    <name type="scientific">Moniliophthora roreri</name>
    <name type="common">Frosty pod rot fungus</name>
    <name type="synonym">Monilia roreri</name>
    <dbReference type="NCBI Taxonomy" id="221103"/>
    <lineage>
        <taxon>Eukaryota</taxon>
        <taxon>Fungi</taxon>
        <taxon>Dikarya</taxon>
        <taxon>Basidiomycota</taxon>
        <taxon>Agaricomycotina</taxon>
        <taxon>Agaricomycetes</taxon>
        <taxon>Agaricomycetidae</taxon>
        <taxon>Agaricales</taxon>
        <taxon>Marasmiineae</taxon>
        <taxon>Marasmiaceae</taxon>
        <taxon>Moniliophthora</taxon>
    </lineage>
</organism>
<keyword evidence="3" id="KW-0274">FAD</keyword>
<dbReference type="GO" id="GO:0071949">
    <property type="term" value="F:FAD binding"/>
    <property type="evidence" value="ECO:0007669"/>
    <property type="project" value="InterPro"/>
</dbReference>
<evidence type="ECO:0000313" key="7">
    <source>
        <dbReference type="EMBL" id="KTB29091.1"/>
    </source>
</evidence>
<dbReference type="GO" id="GO:0004497">
    <property type="term" value="F:monooxygenase activity"/>
    <property type="evidence" value="ECO:0007669"/>
    <property type="project" value="UniProtKB-KW"/>
</dbReference>
<evidence type="ECO:0000256" key="5">
    <source>
        <dbReference type="ARBA" id="ARBA00023033"/>
    </source>
</evidence>
<comment type="similarity">
    <text evidence="1">Belongs to the paxM FAD-dependent monooxygenase family.</text>
</comment>
<evidence type="ECO:0000313" key="8">
    <source>
        <dbReference type="Proteomes" id="UP000054988"/>
    </source>
</evidence>
<dbReference type="InterPro" id="IPR002938">
    <property type="entry name" value="FAD-bd"/>
</dbReference>
<gene>
    <name evidence="7" type="ORF">WG66_18334</name>
</gene>
<dbReference type="SUPFAM" id="SSF51905">
    <property type="entry name" value="FAD/NAD(P)-binding domain"/>
    <property type="match status" value="1"/>
</dbReference>
<dbReference type="InterPro" id="IPR050493">
    <property type="entry name" value="FAD-dep_Monooxygenase_BioMet"/>
</dbReference>
<accession>A0A0W0EYF3</accession>
<protein>
    <recommendedName>
        <fullName evidence="6">FAD-binding domain-containing protein</fullName>
    </recommendedName>
</protein>
<dbReference type="AlphaFoldDB" id="A0A0W0EYF3"/>
<evidence type="ECO:0000256" key="1">
    <source>
        <dbReference type="ARBA" id="ARBA00007992"/>
    </source>
</evidence>
<dbReference type="PRINTS" id="PR00420">
    <property type="entry name" value="RNGMNOXGNASE"/>
</dbReference>
<evidence type="ECO:0000256" key="2">
    <source>
        <dbReference type="ARBA" id="ARBA00022630"/>
    </source>
</evidence>
<dbReference type="InterPro" id="IPR036188">
    <property type="entry name" value="FAD/NAD-bd_sf"/>
</dbReference>
<dbReference type="Proteomes" id="UP000054988">
    <property type="component" value="Unassembled WGS sequence"/>
</dbReference>
<reference evidence="7 8" key="1">
    <citation type="submission" date="2015-12" db="EMBL/GenBank/DDBJ databases">
        <title>Draft genome sequence of Moniliophthora roreri, the causal agent of frosty pod rot of cacao.</title>
        <authorList>
            <person name="Aime M.C."/>
            <person name="Diaz-Valderrama J.R."/>
            <person name="Kijpornyongpan T."/>
            <person name="Phillips-Mora W."/>
        </authorList>
    </citation>
    <scope>NUCLEOTIDE SEQUENCE [LARGE SCALE GENOMIC DNA]</scope>
    <source>
        <strain evidence="7 8">MCA 2952</strain>
    </source>
</reference>
<name>A0A0W0EYF3_MONRR</name>